<evidence type="ECO:0000313" key="2">
    <source>
        <dbReference type="EMBL" id="EGJ48935.1"/>
    </source>
</evidence>
<proteinExistence type="predicted"/>
<dbReference type="InterPro" id="IPR001268">
    <property type="entry name" value="NADH_UbQ_OxRdtase_30kDa_su"/>
</dbReference>
<evidence type="ECO:0000259" key="1">
    <source>
        <dbReference type="Pfam" id="PF00329"/>
    </source>
</evidence>
<evidence type="ECO:0000313" key="3">
    <source>
        <dbReference type="Proteomes" id="UP000007844"/>
    </source>
</evidence>
<name>F3YVX7_DESAF</name>
<feature type="domain" description="NADH:ubiquinone oxidoreductase 30kDa subunit" evidence="1">
    <location>
        <begin position="38"/>
        <end position="126"/>
    </location>
</feature>
<dbReference type="SUPFAM" id="SSF143243">
    <property type="entry name" value="Nqo5-like"/>
    <property type="match status" value="1"/>
</dbReference>
<dbReference type="Gene3D" id="3.30.460.80">
    <property type="entry name" value="NADH:ubiquinone oxidoreductase, 30kDa subunit"/>
    <property type="match status" value="1"/>
</dbReference>
<dbReference type="Proteomes" id="UP000007844">
    <property type="component" value="Chromosome"/>
</dbReference>
<dbReference type="InterPro" id="IPR012179">
    <property type="entry name" value="NiFe-hyd_3_EchD"/>
</dbReference>
<dbReference type="RefSeq" id="WP_014258774.1">
    <property type="nucleotide sequence ID" value="NC_016629.1"/>
</dbReference>
<accession>F3YVX7</accession>
<reference evidence="2 3" key="1">
    <citation type="journal article" date="2011" name="J. Bacteriol.">
        <title>Genome sequence of the mercury-methylating and pleomorphic Desulfovibrio africanus Strain Walvis Bay.</title>
        <authorList>
            <person name="Brown S.D."/>
            <person name="Wall J.D."/>
            <person name="Kucken A.M."/>
            <person name="Gilmour C.C."/>
            <person name="Podar M."/>
            <person name="Brandt C.C."/>
            <person name="Teshima H."/>
            <person name="Detter J.C."/>
            <person name="Han C.S."/>
            <person name="Land M.L."/>
            <person name="Lucas S."/>
            <person name="Han J."/>
            <person name="Pennacchio L."/>
            <person name="Nolan M."/>
            <person name="Pitluck S."/>
            <person name="Woyke T."/>
            <person name="Goodwin L."/>
            <person name="Palumbo A.V."/>
            <person name="Elias D.A."/>
        </authorList>
    </citation>
    <scope>NUCLEOTIDE SEQUENCE [LARGE SCALE GENOMIC DNA]</scope>
    <source>
        <strain evidence="2 3">Walvis Bay</strain>
    </source>
</reference>
<dbReference type="PIRSF" id="PIRSF036585">
    <property type="entry name" value="EchD"/>
    <property type="match status" value="1"/>
</dbReference>
<gene>
    <name evidence="2" type="ORF">Desaf_0582</name>
</gene>
<sequence>MSENVSEARPVGRIENIRAVAPAEIRAEAEKRKQAGWRLVTLSCTELDADTLDIIYHFDQDLRLEHLRVSYPKATLLPSISGIYFAALLVENEIQDHFGVSFEGLVVDYGKTLLLDQEVQRTPFCKYNVATKVEK</sequence>
<dbReference type="Pfam" id="PF00329">
    <property type="entry name" value="Complex1_30kDa"/>
    <property type="match status" value="1"/>
</dbReference>
<dbReference type="GO" id="GO:0008137">
    <property type="term" value="F:NADH dehydrogenase (ubiquinone) activity"/>
    <property type="evidence" value="ECO:0007669"/>
    <property type="project" value="InterPro"/>
</dbReference>
<dbReference type="STRING" id="690850.Desaf_0582"/>
<dbReference type="EMBL" id="CP003221">
    <property type="protein sequence ID" value="EGJ48935.1"/>
    <property type="molecule type" value="Genomic_DNA"/>
</dbReference>
<keyword evidence="3" id="KW-1185">Reference proteome</keyword>
<dbReference type="KEGG" id="daf:Desaf_0582"/>
<dbReference type="eggNOG" id="COG0852">
    <property type="taxonomic scope" value="Bacteria"/>
</dbReference>
<protein>
    <submittedName>
        <fullName evidence="2">NADH dehydrogenase (Ubiquinone) 30 kDa subunit</fullName>
    </submittedName>
</protein>
<dbReference type="InterPro" id="IPR037232">
    <property type="entry name" value="NADH_quin_OxRdtase_su_C/D-like"/>
</dbReference>
<keyword evidence="2" id="KW-0830">Ubiquinone</keyword>
<dbReference type="HOGENOM" id="CLU_145298_1_0_7"/>
<organism evidence="2 3">
    <name type="scientific">Desulfocurvibacter africanus subsp. africanus str. Walvis Bay</name>
    <dbReference type="NCBI Taxonomy" id="690850"/>
    <lineage>
        <taxon>Bacteria</taxon>
        <taxon>Pseudomonadati</taxon>
        <taxon>Thermodesulfobacteriota</taxon>
        <taxon>Desulfovibrionia</taxon>
        <taxon>Desulfovibrionales</taxon>
        <taxon>Desulfovibrionaceae</taxon>
        <taxon>Desulfocurvibacter</taxon>
    </lineage>
</organism>
<dbReference type="AlphaFoldDB" id="F3YVX7"/>